<name>X1I8V8_9ZZZZ</name>
<comment type="caution">
    <text evidence="1">The sequence shown here is derived from an EMBL/GenBank/DDBJ whole genome shotgun (WGS) entry which is preliminary data.</text>
</comment>
<accession>X1I8V8</accession>
<gene>
    <name evidence="1" type="ORF">S03H2_28067</name>
</gene>
<reference evidence="1" key="1">
    <citation type="journal article" date="2014" name="Front. Microbiol.">
        <title>High frequency of phylogenetically diverse reductive dehalogenase-homologous genes in deep subseafloor sedimentary metagenomes.</title>
        <authorList>
            <person name="Kawai M."/>
            <person name="Futagami T."/>
            <person name="Toyoda A."/>
            <person name="Takaki Y."/>
            <person name="Nishi S."/>
            <person name="Hori S."/>
            <person name="Arai W."/>
            <person name="Tsubouchi T."/>
            <person name="Morono Y."/>
            <person name="Uchiyama I."/>
            <person name="Ito T."/>
            <person name="Fujiyama A."/>
            <person name="Inagaki F."/>
            <person name="Takami H."/>
        </authorList>
    </citation>
    <scope>NUCLEOTIDE SEQUENCE</scope>
    <source>
        <strain evidence="1">Expedition CK06-06</strain>
    </source>
</reference>
<dbReference type="AlphaFoldDB" id="X1I8V8"/>
<protein>
    <submittedName>
        <fullName evidence="1">Uncharacterized protein</fullName>
    </submittedName>
</protein>
<organism evidence="1">
    <name type="scientific">marine sediment metagenome</name>
    <dbReference type="NCBI Taxonomy" id="412755"/>
    <lineage>
        <taxon>unclassified sequences</taxon>
        <taxon>metagenomes</taxon>
        <taxon>ecological metagenomes</taxon>
    </lineage>
</organism>
<dbReference type="EMBL" id="BARU01016904">
    <property type="protein sequence ID" value="GAH53983.1"/>
    <property type="molecule type" value="Genomic_DNA"/>
</dbReference>
<proteinExistence type="predicted"/>
<evidence type="ECO:0000313" key="1">
    <source>
        <dbReference type="EMBL" id="GAH53983.1"/>
    </source>
</evidence>
<sequence length="273" mass="30445">MRARRFLETLHEGARAGGGDVSVYIDHGNFWRNEINEVVARLPEDSYVIAHDPTSTVILLNEYMGSVVRGLINPLAIIKRMRHLTDPKVSTVFLRFSMPTHRGDATLEAVAKAVDVVIDCLEKPATALRAQIAKLHGLCVTWVGEKKADTLLETLVAMDDALRTRVLVAPRFKPMHGAISMRHTTRPLVINPELLTPEEESTFLPYIFNIHESEARTDYIDVHGGRLTGPADWQTESALERCFDELYGVASTLEDMKDAPAGAWLFDLATSVR</sequence>
<feature type="non-terminal residue" evidence="1">
    <location>
        <position position="273"/>
    </location>
</feature>